<dbReference type="InterPro" id="IPR029058">
    <property type="entry name" value="AB_hydrolase_fold"/>
</dbReference>
<protein>
    <submittedName>
        <fullName evidence="3">Cocaine esterase</fullName>
    </submittedName>
</protein>
<dbReference type="EMBL" id="WNDX01000050">
    <property type="protein sequence ID" value="KAF1043990.1"/>
    <property type="molecule type" value="Genomic_DNA"/>
</dbReference>
<evidence type="ECO:0000313" key="3">
    <source>
        <dbReference type="EMBL" id="KAF1043990.1"/>
    </source>
</evidence>
<name>A0A7V8FX48_9BURK</name>
<dbReference type="InterPro" id="IPR050585">
    <property type="entry name" value="Xaa-Pro_dipeptidyl-ppase/CocE"/>
</dbReference>
<evidence type="ECO:0000313" key="4">
    <source>
        <dbReference type="Proteomes" id="UP000462435"/>
    </source>
</evidence>
<gene>
    <name evidence="3" type="primary">cocE</name>
    <name evidence="3" type="ORF">GAK35_01958</name>
</gene>
<dbReference type="InterPro" id="IPR005674">
    <property type="entry name" value="CocE/Ser_esterase"/>
</dbReference>
<evidence type="ECO:0000259" key="2">
    <source>
        <dbReference type="SMART" id="SM00939"/>
    </source>
</evidence>
<dbReference type="Pfam" id="PF02129">
    <property type="entry name" value="Peptidase_S15"/>
    <property type="match status" value="1"/>
</dbReference>
<dbReference type="PANTHER" id="PTHR43056:SF10">
    <property type="entry name" value="COCE_NOND FAMILY, PUTATIVE (AFU_ORTHOLOGUE AFUA_7G00600)-RELATED"/>
    <property type="match status" value="1"/>
</dbReference>
<dbReference type="AlphaFoldDB" id="A0A7V8FX48"/>
<dbReference type="Gene3D" id="1.10.3020.10">
    <property type="entry name" value="alpha-amino acid ester hydrolase ( Helical cap domain)"/>
    <property type="match status" value="1"/>
</dbReference>
<dbReference type="Proteomes" id="UP000462435">
    <property type="component" value="Unassembled WGS sequence"/>
</dbReference>
<proteinExistence type="predicted"/>
<comment type="caution">
    <text evidence="3">The sequence shown here is derived from an EMBL/GenBank/DDBJ whole genome shotgun (WGS) entry which is preliminary data.</text>
</comment>
<sequence>MMNDIMNKAAQAQPNADIIPVSGDCALLRDLQVRVRDGVLLATDVYFPLGSAAGDAQRFPVIFERTPYGKHLPSRSELSAADPRVKSRAEVAQHFVRQGYVVVYQDCRGCYASQGVFAKYVNEAEDGFDTCAWIVAQPWCNGRIGTMGLSYAAHNQAALASLGAPGVAAMFLDSGGFSSAYQGGIRQGGAFEMKQATWALNRALELAVARGDQDTAAQLRKVDMQDWMARSTEWSIGNSPLSAAPEYESYFFEQWAQGSFDDYWRQAGLYASGYYEHFPAAAMVHMSSWYDPYSRTASENYAGLRRINPGPVHLILGPWIHGNRSFTYSGDADFGPGATLDAYLGTSFLDIRLRWFDQHLKQAGAGLPLPPVSLFVMGGGSGCKNVAGRIDHGGRWRAEQDWPIPDARLTPFYLHAGGALRREAPQEQDAAQSYRYDPRDPVPTVGGAVTSGEPYMFGGAFDQRGSAQVFGARAPFKALAERDDVLVFETGALEEDVEVSGVIHARLWISSDCVDTDFTFKLIDVYPPSPDYPQGYALNLTDGILRARYRNSWEHPTLMAPGQVYEIDIEAFPTSNLFVRGHRIRIDISSSNYPRFDCNPNTGEPDGASTRTEIATNRIYMDKTRSSHVVLPLIPRRDTDGQA</sequence>
<reference evidence="4" key="1">
    <citation type="journal article" date="2020" name="MBio">
        <title>Horizontal gene transfer to a defensive symbiont with a reduced genome amongst a multipartite beetle microbiome.</title>
        <authorList>
            <person name="Waterworth S.C."/>
            <person name="Florez L.V."/>
            <person name="Rees E.R."/>
            <person name="Hertweck C."/>
            <person name="Kaltenpoth M."/>
            <person name="Kwan J.C."/>
        </authorList>
    </citation>
    <scope>NUCLEOTIDE SEQUENCE [LARGE SCALE GENOMIC DNA]</scope>
</reference>
<feature type="domain" description="Xaa-Pro dipeptidyl-peptidase C-terminal" evidence="2">
    <location>
        <begin position="353"/>
        <end position="630"/>
    </location>
</feature>
<dbReference type="SUPFAM" id="SSF49785">
    <property type="entry name" value="Galactose-binding domain-like"/>
    <property type="match status" value="1"/>
</dbReference>
<dbReference type="InterPro" id="IPR013736">
    <property type="entry name" value="Xaa-Pro_dipept_C"/>
</dbReference>
<dbReference type="NCBIfam" id="TIGR00976">
    <property type="entry name" value="CocE_NonD"/>
    <property type="match status" value="1"/>
</dbReference>
<dbReference type="SUPFAM" id="SSF53474">
    <property type="entry name" value="alpha/beta-Hydrolases"/>
    <property type="match status" value="1"/>
</dbReference>
<keyword evidence="1" id="KW-0378">Hydrolase</keyword>
<dbReference type="SMART" id="SM00939">
    <property type="entry name" value="PepX_C"/>
    <property type="match status" value="1"/>
</dbReference>
<dbReference type="InterPro" id="IPR008979">
    <property type="entry name" value="Galactose-bd-like_sf"/>
</dbReference>
<dbReference type="PANTHER" id="PTHR43056">
    <property type="entry name" value="PEPTIDASE S9 PROLYL OLIGOPEPTIDASE"/>
    <property type="match status" value="1"/>
</dbReference>
<evidence type="ECO:0000256" key="1">
    <source>
        <dbReference type="ARBA" id="ARBA00022801"/>
    </source>
</evidence>
<dbReference type="Pfam" id="PF08530">
    <property type="entry name" value="PepX_C"/>
    <property type="match status" value="1"/>
</dbReference>
<dbReference type="GO" id="GO:0008239">
    <property type="term" value="F:dipeptidyl-peptidase activity"/>
    <property type="evidence" value="ECO:0007669"/>
    <property type="project" value="InterPro"/>
</dbReference>
<dbReference type="InterPro" id="IPR000383">
    <property type="entry name" value="Xaa-Pro-like_dom"/>
</dbReference>
<organism evidence="3 4">
    <name type="scientific">Herbaspirillum frisingense</name>
    <dbReference type="NCBI Taxonomy" id="92645"/>
    <lineage>
        <taxon>Bacteria</taxon>
        <taxon>Pseudomonadati</taxon>
        <taxon>Pseudomonadota</taxon>
        <taxon>Betaproteobacteria</taxon>
        <taxon>Burkholderiales</taxon>
        <taxon>Oxalobacteraceae</taxon>
        <taxon>Herbaspirillum</taxon>
    </lineage>
</organism>
<dbReference type="Gene3D" id="3.40.50.1820">
    <property type="entry name" value="alpha/beta hydrolase"/>
    <property type="match status" value="1"/>
</dbReference>
<accession>A0A7V8FX48</accession>
<dbReference type="Gene3D" id="2.60.120.260">
    <property type="entry name" value="Galactose-binding domain-like"/>
    <property type="match status" value="1"/>
</dbReference>